<evidence type="ECO:0000256" key="5">
    <source>
        <dbReference type="ARBA" id="ARBA00022989"/>
    </source>
</evidence>
<keyword evidence="11" id="KW-1185">Reference proteome</keyword>
<keyword evidence="4 8" id="KW-0812">Transmembrane</keyword>
<reference evidence="10 11" key="1">
    <citation type="submission" date="2014-03" db="EMBL/GenBank/DDBJ databases">
        <title>Bradyrhizobium valentinum sp. nov., isolated from effective nodules of Lupinus mariae-josephae, a lupine endemic of basic-lime soils in Eastern Spain.</title>
        <authorList>
            <person name="Duran D."/>
            <person name="Rey L."/>
            <person name="Navarro A."/>
            <person name="Busquets A."/>
            <person name="Imperial J."/>
            <person name="Ruiz-Argueso T."/>
        </authorList>
    </citation>
    <scope>NUCLEOTIDE SEQUENCE [LARGE SCALE GENOMIC DNA]</scope>
    <source>
        <strain evidence="10 11">Ro19</strain>
    </source>
</reference>
<dbReference type="PANTHER" id="PTHR33362">
    <property type="entry name" value="SIALIC ACID TRAP TRANSPORTER PERMEASE PROTEIN SIAT-RELATED"/>
    <property type="match status" value="1"/>
</dbReference>
<dbReference type="GO" id="GO:0005886">
    <property type="term" value="C:plasma membrane"/>
    <property type="evidence" value="ECO:0007669"/>
    <property type="project" value="UniProtKB-SubCell"/>
</dbReference>
<feature type="domain" description="TRAP C4-dicarboxylate transport system permease DctM subunit" evidence="9">
    <location>
        <begin position="12"/>
        <end position="502"/>
    </location>
</feature>
<dbReference type="InterPro" id="IPR004681">
    <property type="entry name" value="TRAP_DctM"/>
</dbReference>
<feature type="transmembrane region" description="Helical" evidence="8">
    <location>
        <begin position="320"/>
        <end position="340"/>
    </location>
</feature>
<organism evidence="10 11">
    <name type="scientific">Bradyrhizobium retamae</name>
    <dbReference type="NCBI Taxonomy" id="1300035"/>
    <lineage>
        <taxon>Bacteria</taxon>
        <taxon>Pseudomonadati</taxon>
        <taxon>Pseudomonadota</taxon>
        <taxon>Alphaproteobacteria</taxon>
        <taxon>Hyphomicrobiales</taxon>
        <taxon>Nitrobacteraceae</taxon>
        <taxon>Bradyrhizobium</taxon>
    </lineage>
</organism>
<evidence type="ECO:0000256" key="1">
    <source>
        <dbReference type="ARBA" id="ARBA00004429"/>
    </source>
</evidence>
<dbReference type="OrthoDB" id="7339120at2"/>
<protein>
    <recommendedName>
        <fullName evidence="9">TRAP C4-dicarboxylate transport system permease DctM subunit domain-containing protein</fullName>
    </recommendedName>
</protein>
<feature type="transmembrane region" description="Helical" evidence="8">
    <location>
        <begin position="346"/>
        <end position="371"/>
    </location>
</feature>
<accession>A0A0R3NDT2</accession>
<dbReference type="AlphaFoldDB" id="A0A0R3NDT2"/>
<dbReference type="GO" id="GO:0022857">
    <property type="term" value="F:transmembrane transporter activity"/>
    <property type="evidence" value="ECO:0007669"/>
    <property type="project" value="UniProtKB-UniRule"/>
</dbReference>
<feature type="transmembrane region" description="Helical" evidence="8">
    <location>
        <begin position="142"/>
        <end position="164"/>
    </location>
</feature>
<evidence type="ECO:0000259" key="9">
    <source>
        <dbReference type="Pfam" id="PF06808"/>
    </source>
</evidence>
<keyword evidence="7" id="KW-0813">Transport</keyword>
<evidence type="ECO:0000256" key="4">
    <source>
        <dbReference type="ARBA" id="ARBA00022692"/>
    </source>
</evidence>
<feature type="transmembrane region" description="Helical" evidence="8">
    <location>
        <begin position="227"/>
        <end position="247"/>
    </location>
</feature>
<evidence type="ECO:0000256" key="7">
    <source>
        <dbReference type="RuleBase" id="RU369079"/>
    </source>
</evidence>
<dbReference type="Proteomes" id="UP000052023">
    <property type="component" value="Unassembled WGS sequence"/>
</dbReference>
<dbReference type="EMBL" id="LLYA01000001">
    <property type="protein sequence ID" value="KRR30456.1"/>
    <property type="molecule type" value="Genomic_DNA"/>
</dbReference>
<gene>
    <name evidence="10" type="ORF">CQ13_02135</name>
</gene>
<evidence type="ECO:0000313" key="10">
    <source>
        <dbReference type="EMBL" id="KRR30456.1"/>
    </source>
</evidence>
<feature type="transmembrane region" description="Helical" evidence="8">
    <location>
        <begin position="100"/>
        <end position="130"/>
    </location>
</feature>
<feature type="transmembrane region" description="Helical" evidence="8">
    <location>
        <begin position="12"/>
        <end position="42"/>
    </location>
</feature>
<comment type="function">
    <text evidence="7">Part of the tripartite ATP-independent periplasmic (TRAP) transport system.</text>
</comment>
<evidence type="ECO:0000313" key="11">
    <source>
        <dbReference type="Proteomes" id="UP000052023"/>
    </source>
</evidence>
<comment type="caution">
    <text evidence="10">The sequence shown here is derived from an EMBL/GenBank/DDBJ whole genome shotgun (WGS) entry which is preliminary data.</text>
</comment>
<evidence type="ECO:0000256" key="6">
    <source>
        <dbReference type="ARBA" id="ARBA00023136"/>
    </source>
</evidence>
<dbReference type="RefSeq" id="WP_057841336.1">
    <property type="nucleotide sequence ID" value="NZ_LLYA01000001.1"/>
</dbReference>
<dbReference type="PANTHER" id="PTHR33362:SF7">
    <property type="entry name" value="SLL1103 PROTEIN"/>
    <property type="match status" value="1"/>
</dbReference>
<keyword evidence="3 7" id="KW-0997">Cell inner membrane</keyword>
<feature type="transmembrane region" description="Helical" evidence="8">
    <location>
        <begin position="176"/>
        <end position="198"/>
    </location>
</feature>
<proteinExistence type="predicted"/>
<keyword evidence="2" id="KW-1003">Cell membrane</keyword>
<dbReference type="InterPro" id="IPR010656">
    <property type="entry name" value="DctM"/>
</dbReference>
<name>A0A0R3NDT2_9BRAD</name>
<feature type="transmembrane region" description="Helical" evidence="8">
    <location>
        <begin position="438"/>
        <end position="466"/>
    </location>
</feature>
<evidence type="ECO:0000256" key="3">
    <source>
        <dbReference type="ARBA" id="ARBA00022519"/>
    </source>
</evidence>
<feature type="transmembrane region" description="Helical" evidence="8">
    <location>
        <begin position="259"/>
        <end position="281"/>
    </location>
</feature>
<feature type="transmembrane region" description="Helical" evidence="8">
    <location>
        <begin position="287"/>
        <end position="308"/>
    </location>
</feature>
<keyword evidence="5 8" id="KW-1133">Transmembrane helix</keyword>
<comment type="subcellular location">
    <subcellularLocation>
        <location evidence="1 7">Cell inner membrane</location>
        <topology evidence="1 7">Multi-pass membrane protein</topology>
    </subcellularLocation>
</comment>
<feature type="transmembrane region" description="Helical" evidence="8">
    <location>
        <begin position="409"/>
        <end position="426"/>
    </location>
</feature>
<feature type="transmembrane region" description="Helical" evidence="8">
    <location>
        <begin position="486"/>
        <end position="506"/>
    </location>
</feature>
<sequence>MTAAEALGLAMLVGMVFVIFIGFPISFTLLFLALVFGGIGLGWEQTFNLGYLQIWGTMKDEIFPAVPLFIFMGYMTEQAGLMERLFVALRSVLAPVRGSLYVAVILTATIFAMATGIVGAAVTVLGIMAGSMMIKTGYDARLSAGAIAAGGTLGILVPPSIMLVVMGPVMGVPVNLLYSAAFGPGFLLAGCYIAYTLVRSLINPKLGPAMTMEERTATYDAMTTEKVGAPVVGLGLACLVALAYLLLDLLLSQARVPRLSFTIGPLSLSAVASVLAILTAYPYFRNAYFRAVMLGVAPLSALIGFTLGTIVGGIATPTEAASCGAFGAILLALFYGRLSMQSITNAAIGTMVTSAMVLFLAVASTVFGAVFTKLGTANLITNYLLALPLSDWWKLALIMAIFFVLGWPFEWPVIILVFLPIVLPVVEKLQFGLNKLDLLIWFGALIAVNMQTSYLSPPVAMSAYYLRNVVPQWSLSTIYRGMSDYIVIQVVVLALLLLFPQIALWLPNLVR</sequence>
<dbReference type="Pfam" id="PF06808">
    <property type="entry name" value="DctM"/>
    <property type="match status" value="1"/>
</dbReference>
<evidence type="ECO:0000256" key="8">
    <source>
        <dbReference type="SAM" id="Phobius"/>
    </source>
</evidence>
<evidence type="ECO:0000256" key="2">
    <source>
        <dbReference type="ARBA" id="ARBA00022475"/>
    </source>
</evidence>
<keyword evidence="6 8" id="KW-0472">Membrane</keyword>